<keyword evidence="1" id="KW-1133">Transmembrane helix</keyword>
<gene>
    <name evidence="2" type="ORF">CVT26_003802</name>
</gene>
<accession>A0A409W1L2</accession>
<organism evidence="2 3">
    <name type="scientific">Gymnopilus dilepis</name>
    <dbReference type="NCBI Taxonomy" id="231916"/>
    <lineage>
        <taxon>Eukaryota</taxon>
        <taxon>Fungi</taxon>
        <taxon>Dikarya</taxon>
        <taxon>Basidiomycota</taxon>
        <taxon>Agaricomycotina</taxon>
        <taxon>Agaricomycetes</taxon>
        <taxon>Agaricomycetidae</taxon>
        <taxon>Agaricales</taxon>
        <taxon>Agaricineae</taxon>
        <taxon>Hymenogastraceae</taxon>
        <taxon>Gymnopilus</taxon>
    </lineage>
</organism>
<evidence type="ECO:0000256" key="1">
    <source>
        <dbReference type="SAM" id="Phobius"/>
    </source>
</evidence>
<keyword evidence="1" id="KW-0472">Membrane</keyword>
<dbReference type="Proteomes" id="UP000284706">
    <property type="component" value="Unassembled WGS sequence"/>
</dbReference>
<evidence type="ECO:0000313" key="2">
    <source>
        <dbReference type="EMBL" id="PPQ72409.1"/>
    </source>
</evidence>
<sequence>MVFGAALVSPEQIQLLNSIQTARSARSRTTYLNWGIERRMADSKSNIFIPRPFHIPNGAFCVGVPLKHLYGFWVPILLFEAFICSLALTHAYREYKTDNYGMGIFRAFDNKRFSGILIRDSIVYFVAIGTIYEAPSGFAIAMSSILGSRLILNLREAHANQAPQYSADTGVTILTMNIPDFTDFSA</sequence>
<feature type="transmembrane region" description="Helical" evidence="1">
    <location>
        <begin position="72"/>
        <end position="92"/>
    </location>
</feature>
<evidence type="ECO:0000313" key="3">
    <source>
        <dbReference type="Proteomes" id="UP000284706"/>
    </source>
</evidence>
<feature type="transmembrane region" description="Helical" evidence="1">
    <location>
        <begin position="113"/>
        <end position="132"/>
    </location>
</feature>
<comment type="caution">
    <text evidence="2">The sequence shown here is derived from an EMBL/GenBank/DDBJ whole genome shotgun (WGS) entry which is preliminary data.</text>
</comment>
<name>A0A409W1L2_9AGAR</name>
<keyword evidence="3" id="KW-1185">Reference proteome</keyword>
<dbReference type="OrthoDB" id="3349377at2759"/>
<dbReference type="InParanoid" id="A0A409W1L2"/>
<dbReference type="AlphaFoldDB" id="A0A409W1L2"/>
<dbReference type="EMBL" id="NHYE01005459">
    <property type="protein sequence ID" value="PPQ72409.1"/>
    <property type="molecule type" value="Genomic_DNA"/>
</dbReference>
<keyword evidence="1" id="KW-0812">Transmembrane</keyword>
<protein>
    <submittedName>
        <fullName evidence="2">Uncharacterized protein</fullName>
    </submittedName>
</protein>
<proteinExistence type="predicted"/>
<reference evidence="2 3" key="1">
    <citation type="journal article" date="2018" name="Evol. Lett.">
        <title>Horizontal gene cluster transfer increased hallucinogenic mushroom diversity.</title>
        <authorList>
            <person name="Reynolds H.T."/>
            <person name="Vijayakumar V."/>
            <person name="Gluck-Thaler E."/>
            <person name="Korotkin H.B."/>
            <person name="Matheny P.B."/>
            <person name="Slot J.C."/>
        </authorList>
    </citation>
    <scope>NUCLEOTIDE SEQUENCE [LARGE SCALE GENOMIC DNA]</scope>
    <source>
        <strain evidence="2 3">SRW20</strain>
    </source>
</reference>